<dbReference type="AlphaFoldDB" id="A0A972SK10"/>
<dbReference type="InterPro" id="IPR005828">
    <property type="entry name" value="MFS_sugar_transport-like"/>
</dbReference>
<protein>
    <submittedName>
        <fullName evidence="9">MFS transporter</fullName>
    </submittedName>
</protein>
<dbReference type="GO" id="GO:0005886">
    <property type="term" value="C:plasma membrane"/>
    <property type="evidence" value="ECO:0007669"/>
    <property type="project" value="UniProtKB-SubCell"/>
</dbReference>
<dbReference type="InterPro" id="IPR020846">
    <property type="entry name" value="MFS_dom"/>
</dbReference>
<feature type="transmembrane region" description="Helical" evidence="7">
    <location>
        <begin position="76"/>
        <end position="104"/>
    </location>
</feature>
<name>A0A972SK10_9BURK</name>
<sequence>MKHQQTVATDSRGPDHAAGACADAGAGRHEVTNADLYRAAWAASLGSALEYYDFALYNLASALIFGPLFFPSSTPAMGLIASFGAYFLGFAIRPVGGIIFGALGDRYGRKFVLMATILLMGVASTLIGLLPTYASAGIWAPVLLVGCRLLQGLGAGAEQAGAAVLMAEYAPAKRRGYFAALPFMGVLLGTVMAAAIYFALVRVEDLSQSWLWRVPFLLSVVIIAVAIWIRLKLKESPSFAKLEARSELNDNPLKHLINHSKPTLLKVIGMRMAENGGSSIYQSLAISYMATATGLKGQIGPVALLLAGASGALIIPLAGMLSDRFGRIPVYRAFAFYQLLLAYPTWWVLSLGNATASIAMLCVALAGVWGMFATQGALLPELFGAQHRYAGVAVGREVSAVIAGGVAPLIGASIIAWATAHWGGHEGTILAWLPLATYVAILSLIGVVTTYFTPETRGRDLDDLRDAADAPTMSVKRPMTRHSS</sequence>
<evidence type="ECO:0000256" key="3">
    <source>
        <dbReference type="ARBA" id="ARBA00022475"/>
    </source>
</evidence>
<organism evidence="9 10">
    <name type="scientific">Paraburkholderia elongata</name>
    <dbReference type="NCBI Taxonomy" id="2675747"/>
    <lineage>
        <taxon>Bacteria</taxon>
        <taxon>Pseudomonadati</taxon>
        <taxon>Pseudomonadota</taxon>
        <taxon>Betaproteobacteria</taxon>
        <taxon>Burkholderiales</taxon>
        <taxon>Burkholderiaceae</taxon>
        <taxon>Paraburkholderia</taxon>
    </lineage>
</organism>
<feature type="domain" description="Major facilitator superfamily (MFS) profile" evidence="8">
    <location>
        <begin position="39"/>
        <end position="457"/>
    </location>
</feature>
<dbReference type="SUPFAM" id="SSF103473">
    <property type="entry name" value="MFS general substrate transporter"/>
    <property type="match status" value="1"/>
</dbReference>
<evidence type="ECO:0000313" key="9">
    <source>
        <dbReference type="EMBL" id="NPT54075.1"/>
    </source>
</evidence>
<keyword evidence="2" id="KW-0813">Transport</keyword>
<evidence type="ECO:0000259" key="8">
    <source>
        <dbReference type="PROSITE" id="PS50850"/>
    </source>
</evidence>
<keyword evidence="5 7" id="KW-1133">Transmembrane helix</keyword>
<gene>
    <name evidence="9" type="ORF">GNZ13_05500</name>
</gene>
<feature type="transmembrane region" description="Helical" evidence="7">
    <location>
        <begin position="111"/>
        <end position="130"/>
    </location>
</feature>
<feature type="transmembrane region" description="Helical" evidence="7">
    <location>
        <begin position="358"/>
        <end position="379"/>
    </location>
</feature>
<evidence type="ECO:0000256" key="7">
    <source>
        <dbReference type="SAM" id="Phobius"/>
    </source>
</evidence>
<feature type="transmembrane region" description="Helical" evidence="7">
    <location>
        <begin position="51"/>
        <end position="70"/>
    </location>
</feature>
<dbReference type="PROSITE" id="PS50850">
    <property type="entry name" value="MFS"/>
    <property type="match status" value="1"/>
</dbReference>
<dbReference type="RefSeq" id="WP_216674723.1">
    <property type="nucleotide sequence ID" value="NZ_WOEZ01000032.1"/>
</dbReference>
<keyword evidence="10" id="KW-1185">Reference proteome</keyword>
<dbReference type="Proteomes" id="UP000655523">
    <property type="component" value="Unassembled WGS sequence"/>
</dbReference>
<evidence type="ECO:0000256" key="4">
    <source>
        <dbReference type="ARBA" id="ARBA00022692"/>
    </source>
</evidence>
<evidence type="ECO:0000256" key="2">
    <source>
        <dbReference type="ARBA" id="ARBA00022448"/>
    </source>
</evidence>
<keyword evidence="3" id="KW-1003">Cell membrane</keyword>
<keyword evidence="6 7" id="KW-0472">Membrane</keyword>
<dbReference type="PANTHER" id="PTHR43045">
    <property type="entry name" value="SHIKIMATE TRANSPORTER"/>
    <property type="match status" value="1"/>
</dbReference>
<dbReference type="PROSITE" id="PS00217">
    <property type="entry name" value="SUGAR_TRANSPORT_2"/>
    <property type="match status" value="1"/>
</dbReference>
<feature type="transmembrane region" description="Helical" evidence="7">
    <location>
        <begin position="177"/>
        <end position="198"/>
    </location>
</feature>
<feature type="transmembrane region" description="Helical" evidence="7">
    <location>
        <begin position="333"/>
        <end position="352"/>
    </location>
</feature>
<reference evidence="9 10" key="1">
    <citation type="submission" date="2019-11" db="EMBL/GenBank/DDBJ databases">
        <title>Metabolism of dissolved organic matter in forest soils.</title>
        <authorList>
            <person name="Cyle K.T."/>
            <person name="Wilhelm R.C."/>
            <person name="Martinez C.E."/>
        </authorList>
    </citation>
    <scope>NUCLEOTIDE SEQUENCE [LARGE SCALE GENOMIC DNA]</scope>
    <source>
        <strain evidence="9 10">5N</strain>
    </source>
</reference>
<proteinExistence type="predicted"/>
<evidence type="ECO:0000313" key="10">
    <source>
        <dbReference type="Proteomes" id="UP000655523"/>
    </source>
</evidence>
<comment type="subcellular location">
    <subcellularLocation>
        <location evidence="1">Cell membrane</location>
        <topology evidence="1">Multi-pass membrane protein</topology>
    </subcellularLocation>
</comment>
<feature type="transmembrane region" description="Helical" evidence="7">
    <location>
        <begin position="210"/>
        <end position="231"/>
    </location>
</feature>
<dbReference type="Gene3D" id="1.20.1250.20">
    <property type="entry name" value="MFS general substrate transporter like domains"/>
    <property type="match status" value="1"/>
</dbReference>
<evidence type="ECO:0000256" key="5">
    <source>
        <dbReference type="ARBA" id="ARBA00022989"/>
    </source>
</evidence>
<keyword evidence="4 7" id="KW-0812">Transmembrane</keyword>
<accession>A0A972SK10</accession>
<dbReference type="Pfam" id="PF00083">
    <property type="entry name" value="Sugar_tr"/>
    <property type="match status" value="1"/>
</dbReference>
<feature type="transmembrane region" description="Helical" evidence="7">
    <location>
        <begin position="400"/>
        <end position="423"/>
    </location>
</feature>
<dbReference type="GO" id="GO:0022857">
    <property type="term" value="F:transmembrane transporter activity"/>
    <property type="evidence" value="ECO:0007669"/>
    <property type="project" value="InterPro"/>
</dbReference>
<dbReference type="InterPro" id="IPR036259">
    <property type="entry name" value="MFS_trans_sf"/>
</dbReference>
<feature type="transmembrane region" description="Helical" evidence="7">
    <location>
        <begin position="301"/>
        <end position="321"/>
    </location>
</feature>
<dbReference type="EMBL" id="WOEZ01000032">
    <property type="protein sequence ID" value="NPT54075.1"/>
    <property type="molecule type" value="Genomic_DNA"/>
</dbReference>
<evidence type="ECO:0000256" key="6">
    <source>
        <dbReference type="ARBA" id="ARBA00023136"/>
    </source>
</evidence>
<feature type="transmembrane region" description="Helical" evidence="7">
    <location>
        <begin position="429"/>
        <end position="452"/>
    </location>
</feature>
<evidence type="ECO:0000256" key="1">
    <source>
        <dbReference type="ARBA" id="ARBA00004651"/>
    </source>
</evidence>
<comment type="caution">
    <text evidence="9">The sequence shown here is derived from an EMBL/GenBank/DDBJ whole genome shotgun (WGS) entry which is preliminary data.</text>
</comment>
<dbReference type="PANTHER" id="PTHR43045:SF4">
    <property type="entry name" value="TRANSPORTER YDFJ-RELATED"/>
    <property type="match status" value="1"/>
</dbReference>
<dbReference type="InterPro" id="IPR005829">
    <property type="entry name" value="Sugar_transporter_CS"/>
</dbReference>